<dbReference type="CDD" id="cd02518">
    <property type="entry name" value="GT2_SpsF"/>
    <property type="match status" value="1"/>
</dbReference>
<dbReference type="Proteomes" id="UP000595074">
    <property type="component" value="Chromosome"/>
</dbReference>
<dbReference type="EMBL" id="CP063164">
    <property type="protein sequence ID" value="QOR62610.1"/>
    <property type="molecule type" value="Genomic_DNA"/>
</dbReference>
<name>A0A7M1S8F0_9BACT</name>
<dbReference type="InterPro" id="IPR003329">
    <property type="entry name" value="Cytidylyl_trans"/>
</dbReference>
<dbReference type="AlphaFoldDB" id="A0A7M1S8F0"/>
<dbReference type="GO" id="GO:0005829">
    <property type="term" value="C:cytosol"/>
    <property type="evidence" value="ECO:0007669"/>
    <property type="project" value="TreeGrafter"/>
</dbReference>
<dbReference type="KEGG" id="sinu:IMZ28_03835"/>
<evidence type="ECO:0000313" key="1">
    <source>
        <dbReference type="EMBL" id="QOR62610.1"/>
    </source>
</evidence>
<dbReference type="SUPFAM" id="SSF53448">
    <property type="entry name" value="Nucleotide-diphospho-sugar transferases"/>
    <property type="match status" value="1"/>
</dbReference>
<accession>A0A7M1S8F0</accession>
<evidence type="ECO:0000313" key="2">
    <source>
        <dbReference type="Proteomes" id="UP000595074"/>
    </source>
</evidence>
<dbReference type="Pfam" id="PF02348">
    <property type="entry name" value="CTP_transf_3"/>
    <property type="match status" value="1"/>
</dbReference>
<organism evidence="1 2">
    <name type="scientific">Sulfurovum indicum</name>
    <dbReference type="NCBI Taxonomy" id="2779528"/>
    <lineage>
        <taxon>Bacteria</taxon>
        <taxon>Pseudomonadati</taxon>
        <taxon>Campylobacterota</taxon>
        <taxon>Epsilonproteobacteria</taxon>
        <taxon>Campylobacterales</taxon>
        <taxon>Sulfurovaceae</taxon>
        <taxon>Sulfurovum</taxon>
    </lineage>
</organism>
<dbReference type="PANTHER" id="PTHR42866:SF1">
    <property type="entry name" value="SPORE COAT POLYSACCHARIDE BIOSYNTHESIS PROTEIN SPSF"/>
    <property type="match status" value="1"/>
</dbReference>
<reference evidence="1 2" key="1">
    <citation type="submission" date="2020-10" db="EMBL/GenBank/DDBJ databases">
        <title>The genome of sulfurovum sp.</title>
        <authorList>
            <person name="Xie S."/>
            <person name="Shao Z."/>
            <person name="Jiang L."/>
        </authorList>
    </citation>
    <scope>NUCLEOTIDE SEQUENCE [LARGE SCALE GENOMIC DNA]</scope>
    <source>
        <strain evidence="1 2">ST-419</strain>
    </source>
</reference>
<dbReference type="Gene3D" id="3.90.550.10">
    <property type="entry name" value="Spore Coat Polysaccharide Biosynthesis Protein SpsA, Chain A"/>
    <property type="match status" value="1"/>
</dbReference>
<dbReference type="RefSeq" id="WP_197549428.1">
    <property type="nucleotide sequence ID" value="NZ_CP063164.1"/>
</dbReference>
<proteinExistence type="predicted"/>
<keyword evidence="1" id="KW-0808">Transferase</keyword>
<dbReference type="InterPro" id="IPR029044">
    <property type="entry name" value="Nucleotide-diphossugar_trans"/>
</dbReference>
<protein>
    <submittedName>
        <fullName evidence="1">Glycosyltransferase family protein</fullName>
    </submittedName>
</protein>
<dbReference type="PANTHER" id="PTHR42866">
    <property type="entry name" value="3-DEOXY-MANNO-OCTULOSONATE CYTIDYLYLTRANSFERASE"/>
    <property type="match status" value="1"/>
</dbReference>
<dbReference type="GO" id="GO:0016740">
    <property type="term" value="F:transferase activity"/>
    <property type="evidence" value="ECO:0007669"/>
    <property type="project" value="UniProtKB-KW"/>
</dbReference>
<gene>
    <name evidence="1" type="ORF">IMZ28_03835</name>
</gene>
<keyword evidence="2" id="KW-1185">Reference proteome</keyword>
<sequence length="253" mass="29069">MERKIVAFLQARTDSTRLPKKVLKTLLDKPMIIQELIRVKRSSMIDKLVLLTSEETSDDELASIVSEYGFSVFRGSKDNVLERFYKCTEALKLNTNDIVVRLTGDCPVHDAVIIDELINAFLESEFDYMANCVNPIYPDGFDVEVFTFEALKKAYFGAKKLSEKEHVTPYIRDSGLFKTADLQLESIHPEWRLTVDEPTDFTVIEKIYNYFGSNDFNFTDVVAYIENNPSITEINSTINRNEGYLKSLEKDKI</sequence>